<dbReference type="AlphaFoldDB" id="A0A0C2N789"/>
<proteinExistence type="predicted"/>
<protein>
    <submittedName>
        <fullName evidence="1">Uncharacterized protein</fullName>
    </submittedName>
</protein>
<reference evidence="1 2" key="1">
    <citation type="journal article" date="2014" name="Genome Biol. Evol.">
        <title>The genome of the myxosporean Thelohanellus kitauei shows adaptations to nutrient acquisition within its fish host.</title>
        <authorList>
            <person name="Yang Y."/>
            <person name="Xiong J."/>
            <person name="Zhou Z."/>
            <person name="Huo F."/>
            <person name="Miao W."/>
            <person name="Ran C."/>
            <person name="Liu Y."/>
            <person name="Zhang J."/>
            <person name="Feng J."/>
            <person name="Wang M."/>
            <person name="Wang M."/>
            <person name="Wang L."/>
            <person name="Yao B."/>
        </authorList>
    </citation>
    <scope>NUCLEOTIDE SEQUENCE [LARGE SCALE GENOMIC DNA]</scope>
    <source>
        <strain evidence="1">Wuqing</strain>
    </source>
</reference>
<gene>
    <name evidence="1" type="ORF">RF11_10270</name>
</gene>
<keyword evidence="2" id="KW-1185">Reference proteome</keyword>
<evidence type="ECO:0000313" key="1">
    <source>
        <dbReference type="EMBL" id="KII72175.1"/>
    </source>
</evidence>
<dbReference type="EMBL" id="JWZT01001363">
    <property type="protein sequence ID" value="KII72175.1"/>
    <property type="molecule type" value="Genomic_DNA"/>
</dbReference>
<dbReference type="Proteomes" id="UP000031668">
    <property type="component" value="Unassembled WGS sequence"/>
</dbReference>
<comment type="caution">
    <text evidence="1">The sequence shown here is derived from an EMBL/GenBank/DDBJ whole genome shotgun (WGS) entry which is preliminary data.</text>
</comment>
<name>A0A0C2N789_THEKT</name>
<organism evidence="1 2">
    <name type="scientific">Thelohanellus kitauei</name>
    <name type="common">Myxosporean</name>
    <dbReference type="NCBI Taxonomy" id="669202"/>
    <lineage>
        <taxon>Eukaryota</taxon>
        <taxon>Metazoa</taxon>
        <taxon>Cnidaria</taxon>
        <taxon>Myxozoa</taxon>
        <taxon>Myxosporea</taxon>
        <taxon>Bivalvulida</taxon>
        <taxon>Platysporina</taxon>
        <taxon>Myxobolidae</taxon>
        <taxon>Thelohanellus</taxon>
    </lineage>
</organism>
<evidence type="ECO:0000313" key="2">
    <source>
        <dbReference type="Proteomes" id="UP000031668"/>
    </source>
</evidence>
<accession>A0A0C2N789</accession>
<sequence>MLSKNNNHYESGMSTVYIISFLIQCQLIKNPSDIVWNYCYRLIKKLTSNSSLMELNDIEFVKSYRFDEKKYTLGMLTTKITSAIECFEKCRAIYICGILNIVLQNIKTRTDKNLIPPLTINKPTAVEPNHSFFWINIISNNLIQDNGAYIYCEPPHFKLVEFTEKISEVYKSILPKNAKLEIIRDSAPVDVKKLSTENVSED</sequence>